<comment type="caution">
    <text evidence="1">The sequence shown here is derived from an EMBL/GenBank/DDBJ whole genome shotgun (WGS) entry which is preliminary data.</text>
</comment>
<dbReference type="EMBL" id="SRLO01000025">
    <property type="protein sequence ID" value="TNN84636.1"/>
    <property type="molecule type" value="Genomic_DNA"/>
</dbReference>
<keyword evidence="2" id="KW-1185">Reference proteome</keyword>
<accession>A0A4Z2J372</accession>
<name>A0A4Z2J372_9TELE</name>
<evidence type="ECO:0000313" key="1">
    <source>
        <dbReference type="EMBL" id="TNN84636.1"/>
    </source>
</evidence>
<reference evidence="1 2" key="1">
    <citation type="submission" date="2019-03" db="EMBL/GenBank/DDBJ databases">
        <title>First draft genome of Liparis tanakae, snailfish: a comprehensive survey of snailfish specific genes.</title>
        <authorList>
            <person name="Kim W."/>
            <person name="Song I."/>
            <person name="Jeong J.-H."/>
            <person name="Kim D."/>
            <person name="Kim S."/>
            <person name="Ryu S."/>
            <person name="Song J.Y."/>
            <person name="Lee S.K."/>
        </authorList>
    </citation>
    <scope>NUCLEOTIDE SEQUENCE [LARGE SCALE GENOMIC DNA]</scope>
    <source>
        <tissue evidence="1">Muscle</tissue>
    </source>
</reference>
<evidence type="ECO:0000313" key="2">
    <source>
        <dbReference type="Proteomes" id="UP000314294"/>
    </source>
</evidence>
<dbReference type="AlphaFoldDB" id="A0A4Z2J372"/>
<sequence length="102" mass="11492">MQCHAYKAQRLLLFDQHEVELVSRSWTDVSSHIFGVTFRKKDDGGEAKEEEEEEGEDSVPYAQLEEMHMKVKAVAILTVSEGVVEGQEGFTFTGEPVDPVFT</sequence>
<dbReference type="Proteomes" id="UP000314294">
    <property type="component" value="Unassembled WGS sequence"/>
</dbReference>
<organism evidence="1 2">
    <name type="scientific">Liparis tanakae</name>
    <name type="common">Tanaka's snailfish</name>
    <dbReference type="NCBI Taxonomy" id="230148"/>
    <lineage>
        <taxon>Eukaryota</taxon>
        <taxon>Metazoa</taxon>
        <taxon>Chordata</taxon>
        <taxon>Craniata</taxon>
        <taxon>Vertebrata</taxon>
        <taxon>Euteleostomi</taxon>
        <taxon>Actinopterygii</taxon>
        <taxon>Neopterygii</taxon>
        <taxon>Teleostei</taxon>
        <taxon>Neoteleostei</taxon>
        <taxon>Acanthomorphata</taxon>
        <taxon>Eupercaria</taxon>
        <taxon>Perciformes</taxon>
        <taxon>Cottioidei</taxon>
        <taxon>Cottales</taxon>
        <taxon>Liparidae</taxon>
        <taxon>Liparis</taxon>
    </lineage>
</organism>
<protein>
    <submittedName>
        <fullName evidence="1">Uncharacterized protein</fullName>
    </submittedName>
</protein>
<gene>
    <name evidence="1" type="ORF">EYF80_005051</name>
</gene>
<proteinExistence type="predicted"/>